<sequence>MKILLLNPNSSQVMTQAMLLAARATPISDSLQINAYTAPAPAPASIDNDADIEASTRLAVDDMMLLQDLKLKTYDAVLVACFSVHPLVAGLAVRFSGLPVTGIFEASVLSSLSLVVGTERWGIVTTGEFWEEHLGNGVGSFLGYEGTSHDSSKFCGVYSTGLMAGDFHSVSPDDVKAKLKAATKRLLNAGNVTCVAMGCGGMAGLEDIIRSAAREEYGDERAARLYIIDGVKAGILQLHQTINNMRMFR</sequence>
<gene>
    <name evidence="2" type="ORF">TCAP_01858</name>
</gene>
<comment type="similarity">
    <text evidence="1">Belongs to the HyuE racemase family.</text>
</comment>
<dbReference type="Gene3D" id="3.40.50.12500">
    <property type="match status" value="1"/>
</dbReference>
<dbReference type="OrthoDB" id="412018at2759"/>
<proteinExistence type="inferred from homology"/>
<dbReference type="InterPro" id="IPR015942">
    <property type="entry name" value="Asp/Glu/hydantoin_racemase"/>
</dbReference>
<dbReference type="Proteomes" id="UP000236621">
    <property type="component" value="Unassembled WGS sequence"/>
</dbReference>
<evidence type="ECO:0008006" key="4">
    <source>
        <dbReference type="Google" id="ProtNLM"/>
    </source>
</evidence>
<evidence type="ECO:0000313" key="3">
    <source>
        <dbReference type="Proteomes" id="UP000236621"/>
    </source>
</evidence>
<accession>A0A2K3QL08</accession>
<dbReference type="Pfam" id="PF01177">
    <property type="entry name" value="Asp_Glu_race"/>
    <property type="match status" value="1"/>
</dbReference>
<dbReference type="InterPro" id="IPR052186">
    <property type="entry name" value="Hydantoin_racemase-like"/>
</dbReference>
<evidence type="ECO:0000313" key="2">
    <source>
        <dbReference type="EMBL" id="PNY28213.1"/>
    </source>
</evidence>
<dbReference type="PANTHER" id="PTHR28047">
    <property type="entry name" value="PROTEIN DCG1"/>
    <property type="match status" value="1"/>
</dbReference>
<dbReference type="AlphaFoldDB" id="A0A2K3QL08"/>
<dbReference type="InterPro" id="IPR053714">
    <property type="entry name" value="Iso_Racemase_Enz_sf"/>
</dbReference>
<organism evidence="2 3">
    <name type="scientific">Tolypocladium capitatum</name>
    <dbReference type="NCBI Taxonomy" id="45235"/>
    <lineage>
        <taxon>Eukaryota</taxon>
        <taxon>Fungi</taxon>
        <taxon>Dikarya</taxon>
        <taxon>Ascomycota</taxon>
        <taxon>Pezizomycotina</taxon>
        <taxon>Sordariomycetes</taxon>
        <taxon>Hypocreomycetidae</taxon>
        <taxon>Hypocreales</taxon>
        <taxon>Ophiocordycipitaceae</taxon>
        <taxon>Tolypocladium</taxon>
    </lineage>
</organism>
<name>A0A2K3QL08_9HYPO</name>
<evidence type="ECO:0000256" key="1">
    <source>
        <dbReference type="ARBA" id="ARBA00038414"/>
    </source>
</evidence>
<keyword evidence="3" id="KW-1185">Reference proteome</keyword>
<comment type="caution">
    <text evidence="2">The sequence shown here is derived from an EMBL/GenBank/DDBJ whole genome shotgun (WGS) entry which is preliminary data.</text>
</comment>
<reference evidence="2 3" key="1">
    <citation type="submission" date="2017-08" db="EMBL/GenBank/DDBJ databases">
        <title>Harnessing the power of phylogenomics to disentangle the directionality and signatures of interkingdom host jumping in the parasitic fungal genus Tolypocladium.</title>
        <authorList>
            <person name="Quandt C.A."/>
            <person name="Patterson W."/>
            <person name="Spatafora J.W."/>
        </authorList>
    </citation>
    <scope>NUCLEOTIDE SEQUENCE [LARGE SCALE GENOMIC DNA]</scope>
    <source>
        <strain evidence="2 3">CBS 113982</strain>
    </source>
</reference>
<dbReference type="EMBL" id="NRSZ01000286">
    <property type="protein sequence ID" value="PNY28213.1"/>
    <property type="molecule type" value="Genomic_DNA"/>
</dbReference>
<dbReference type="PANTHER" id="PTHR28047:SF5">
    <property type="entry name" value="PROTEIN DCG1"/>
    <property type="match status" value="1"/>
</dbReference>
<protein>
    <recommendedName>
        <fullName evidence="4">Hydantoin racemase</fullName>
    </recommendedName>
</protein>
<dbReference type="STRING" id="45235.A0A2K3QL08"/>
<dbReference type="GO" id="GO:0047661">
    <property type="term" value="F:amino-acid racemase activity"/>
    <property type="evidence" value="ECO:0007669"/>
    <property type="project" value="InterPro"/>
</dbReference>